<evidence type="ECO:0000313" key="10">
    <source>
        <dbReference type="Proteomes" id="UP000254508"/>
    </source>
</evidence>
<dbReference type="InterPro" id="IPR030395">
    <property type="entry name" value="GP_PDE_dom"/>
</dbReference>
<evidence type="ECO:0000259" key="8">
    <source>
        <dbReference type="PROSITE" id="PS51704"/>
    </source>
</evidence>
<feature type="chain" id="PRO_5016724107" description="glycerophosphodiester phosphodiesterase" evidence="7">
    <location>
        <begin position="20"/>
        <end position="344"/>
    </location>
</feature>
<dbReference type="SUPFAM" id="SSF51695">
    <property type="entry name" value="PLC-like phosphodiesterases"/>
    <property type="match status" value="1"/>
</dbReference>
<comment type="similarity">
    <text evidence="1">Belongs to the glycerophosphoryl diester phosphodiesterase family.</text>
</comment>
<dbReference type="EMBL" id="CP031357">
    <property type="protein sequence ID" value="AXK41054.1"/>
    <property type="molecule type" value="Genomic_DNA"/>
</dbReference>
<dbReference type="Gene3D" id="3.20.20.190">
    <property type="entry name" value="Phosphatidylinositol (PI) phosphodiesterase"/>
    <property type="match status" value="1"/>
</dbReference>
<sequence length="344" mass="36965">MVRALLLILAALAVPSAAAATAQDFIVIAHRGASGERPEHTLAAYERAIDQGADYIEPDLVATKDMQLVARHETEIGETTDVASREEFADRKRSKTIERRLVTGWFAEDFTLAELRSLRVRERLPGLRPGNARFDGLYQIPTFEEIAALVRAKEAETGRRIGIYPELKHPTWLFQEAGIDTVDLLATALRKADLDDADDLVFVQVFEVGPLKRLNALVETPLVLLISSQGGPYDEPATSWADILTPSGLTEVAGYADGIGPHLGHVLSADGTSTGLVGDAHAVGLKVHPWTLRKENAFLPPALRRGAGQGAAGDLGTLARMVRASGADGVFTDDPALVLSALGR</sequence>
<keyword evidence="4" id="KW-0319">Glycerol metabolism</keyword>
<dbReference type="OrthoDB" id="9795622at2"/>
<dbReference type="RefSeq" id="WP_115415247.1">
    <property type="nucleotide sequence ID" value="NZ_CP031357.1"/>
</dbReference>
<evidence type="ECO:0000256" key="1">
    <source>
        <dbReference type="ARBA" id="ARBA00007277"/>
    </source>
</evidence>
<dbReference type="InterPro" id="IPR017946">
    <property type="entry name" value="PLC-like_Pdiesterase_TIM-brl"/>
</dbReference>
<evidence type="ECO:0000313" key="9">
    <source>
        <dbReference type="EMBL" id="AXK41054.1"/>
    </source>
</evidence>
<evidence type="ECO:0000256" key="4">
    <source>
        <dbReference type="ARBA" id="ARBA00022798"/>
    </source>
</evidence>
<comment type="catalytic activity">
    <reaction evidence="6">
        <text>a sn-glycero-3-phosphodiester + H2O = an alcohol + sn-glycerol 3-phosphate + H(+)</text>
        <dbReference type="Rhea" id="RHEA:12969"/>
        <dbReference type="ChEBI" id="CHEBI:15377"/>
        <dbReference type="ChEBI" id="CHEBI:15378"/>
        <dbReference type="ChEBI" id="CHEBI:30879"/>
        <dbReference type="ChEBI" id="CHEBI:57597"/>
        <dbReference type="ChEBI" id="CHEBI:83408"/>
        <dbReference type="EC" id="3.1.4.46"/>
    </reaction>
</comment>
<dbReference type="Proteomes" id="UP000254508">
    <property type="component" value="Chromosome"/>
</dbReference>
<reference evidence="10" key="1">
    <citation type="submission" date="2018-07" db="EMBL/GenBank/DDBJ databases">
        <title>Genome sequence of Erythrobacter strain YH-07, an antagonistic bacterium isolated from Yellow Sea.</title>
        <authorList>
            <person name="Tang T."/>
            <person name="Liu Q."/>
            <person name="Sun X."/>
        </authorList>
    </citation>
    <scope>NUCLEOTIDE SEQUENCE [LARGE SCALE GENOMIC DNA]</scope>
    <source>
        <strain evidence="10">YH-07</strain>
    </source>
</reference>
<feature type="signal peptide" evidence="7">
    <location>
        <begin position="1"/>
        <end position="19"/>
    </location>
</feature>
<feature type="domain" description="GP-PDE" evidence="8">
    <location>
        <begin position="25"/>
        <end position="342"/>
    </location>
</feature>
<evidence type="ECO:0000256" key="6">
    <source>
        <dbReference type="ARBA" id="ARBA00047512"/>
    </source>
</evidence>
<evidence type="ECO:0000256" key="3">
    <source>
        <dbReference type="ARBA" id="ARBA00022729"/>
    </source>
</evidence>
<organism evidence="9 10">
    <name type="scientific">Erythrobacter aureus</name>
    <dbReference type="NCBI Taxonomy" id="2182384"/>
    <lineage>
        <taxon>Bacteria</taxon>
        <taxon>Pseudomonadati</taxon>
        <taxon>Pseudomonadota</taxon>
        <taxon>Alphaproteobacteria</taxon>
        <taxon>Sphingomonadales</taxon>
        <taxon>Erythrobacteraceae</taxon>
        <taxon>Erythrobacter/Porphyrobacter group</taxon>
        <taxon>Erythrobacter</taxon>
    </lineage>
</organism>
<dbReference type="KEGG" id="err:DVR09_00775"/>
<dbReference type="GO" id="GO:0006071">
    <property type="term" value="P:glycerol metabolic process"/>
    <property type="evidence" value="ECO:0007669"/>
    <property type="project" value="UniProtKB-KW"/>
</dbReference>
<name>A0A345YAV2_9SPHN</name>
<evidence type="ECO:0000256" key="2">
    <source>
        <dbReference type="ARBA" id="ARBA00012247"/>
    </source>
</evidence>
<dbReference type="PANTHER" id="PTHR43620:SF7">
    <property type="entry name" value="GLYCEROPHOSPHODIESTER PHOSPHODIESTERASE GDPD5-RELATED"/>
    <property type="match status" value="1"/>
</dbReference>
<protein>
    <recommendedName>
        <fullName evidence="2">glycerophosphodiester phosphodiesterase</fullName>
        <ecNumber evidence="2">3.1.4.46</ecNumber>
    </recommendedName>
</protein>
<proteinExistence type="inferred from homology"/>
<keyword evidence="5" id="KW-0378">Hydrolase</keyword>
<dbReference type="AlphaFoldDB" id="A0A345YAV2"/>
<dbReference type="PROSITE" id="PS51704">
    <property type="entry name" value="GP_PDE"/>
    <property type="match status" value="1"/>
</dbReference>
<dbReference type="EC" id="3.1.4.46" evidence="2"/>
<keyword evidence="3 7" id="KW-0732">Signal</keyword>
<dbReference type="GO" id="GO:0006629">
    <property type="term" value="P:lipid metabolic process"/>
    <property type="evidence" value="ECO:0007669"/>
    <property type="project" value="InterPro"/>
</dbReference>
<dbReference type="PANTHER" id="PTHR43620">
    <property type="entry name" value="GLYCEROPHOSPHORYL DIESTER PHOSPHODIESTERASE"/>
    <property type="match status" value="1"/>
</dbReference>
<accession>A0A345YAV2</accession>
<dbReference type="Pfam" id="PF03009">
    <property type="entry name" value="GDPD"/>
    <property type="match status" value="1"/>
</dbReference>
<keyword evidence="10" id="KW-1185">Reference proteome</keyword>
<evidence type="ECO:0000256" key="5">
    <source>
        <dbReference type="ARBA" id="ARBA00022801"/>
    </source>
</evidence>
<gene>
    <name evidence="9" type="ORF">DVR09_00775</name>
</gene>
<dbReference type="GO" id="GO:0008889">
    <property type="term" value="F:glycerophosphodiester phosphodiesterase activity"/>
    <property type="evidence" value="ECO:0007669"/>
    <property type="project" value="UniProtKB-EC"/>
</dbReference>
<evidence type="ECO:0000256" key="7">
    <source>
        <dbReference type="SAM" id="SignalP"/>
    </source>
</evidence>
<dbReference type="GO" id="GO:0042597">
    <property type="term" value="C:periplasmic space"/>
    <property type="evidence" value="ECO:0007669"/>
    <property type="project" value="TreeGrafter"/>
</dbReference>